<dbReference type="InterPro" id="IPR000873">
    <property type="entry name" value="AMP-dep_synth/lig_dom"/>
</dbReference>
<gene>
    <name evidence="6" type="ORF">NEMBOFW57_010002</name>
</gene>
<evidence type="ECO:0000256" key="2">
    <source>
        <dbReference type="ARBA" id="ARBA00022598"/>
    </source>
</evidence>
<evidence type="ECO:0000259" key="4">
    <source>
        <dbReference type="Pfam" id="PF00501"/>
    </source>
</evidence>
<keyword evidence="7" id="KW-1185">Reference proteome</keyword>
<name>A0AAD4HWG5_9PEZI</name>
<comment type="similarity">
    <text evidence="1">Belongs to the ATP-dependent AMP-binding enzyme family.</text>
</comment>
<dbReference type="Gene3D" id="3.30.300.30">
    <property type="match status" value="1"/>
</dbReference>
<protein>
    <submittedName>
        <fullName evidence="6">Uncharacterized protein</fullName>
    </submittedName>
</protein>
<evidence type="ECO:0000313" key="7">
    <source>
        <dbReference type="Proteomes" id="UP001197093"/>
    </source>
</evidence>
<dbReference type="Pfam" id="PF13193">
    <property type="entry name" value="AMP-binding_C"/>
    <property type="match status" value="1"/>
</dbReference>
<dbReference type="EMBL" id="JAHCVI010000005">
    <property type="protein sequence ID" value="KAG7285375.1"/>
    <property type="molecule type" value="Genomic_DNA"/>
</dbReference>
<feature type="domain" description="AMP-binding enzyme C-terminal" evidence="5">
    <location>
        <begin position="462"/>
        <end position="539"/>
    </location>
</feature>
<dbReference type="GO" id="GO:0019748">
    <property type="term" value="P:secondary metabolic process"/>
    <property type="evidence" value="ECO:0007669"/>
    <property type="project" value="TreeGrafter"/>
</dbReference>
<dbReference type="PANTHER" id="PTHR24096">
    <property type="entry name" value="LONG-CHAIN-FATTY-ACID--COA LIGASE"/>
    <property type="match status" value="1"/>
</dbReference>
<evidence type="ECO:0000256" key="1">
    <source>
        <dbReference type="ARBA" id="ARBA00006432"/>
    </source>
</evidence>
<dbReference type="AlphaFoldDB" id="A0AAD4HWG5"/>
<comment type="caution">
    <text evidence="6">The sequence shown here is derived from an EMBL/GenBank/DDBJ whole genome shotgun (WGS) entry which is preliminary data.</text>
</comment>
<dbReference type="PANTHER" id="PTHR24096:SF149">
    <property type="entry name" value="AMP-BINDING DOMAIN-CONTAINING PROTEIN-RELATED"/>
    <property type="match status" value="1"/>
</dbReference>
<accession>A0AAD4HWG5</accession>
<reference evidence="6" key="1">
    <citation type="submission" date="2023-02" db="EMBL/GenBank/DDBJ databases">
        <authorList>
            <person name="Palmer J.M."/>
        </authorList>
    </citation>
    <scope>NUCLEOTIDE SEQUENCE</scope>
    <source>
        <strain evidence="6">FW57</strain>
    </source>
</reference>
<evidence type="ECO:0000259" key="5">
    <source>
        <dbReference type="Pfam" id="PF13193"/>
    </source>
</evidence>
<dbReference type="Pfam" id="PF00501">
    <property type="entry name" value="AMP-binding"/>
    <property type="match status" value="1"/>
</dbReference>
<dbReference type="InterPro" id="IPR042099">
    <property type="entry name" value="ANL_N_sf"/>
</dbReference>
<keyword evidence="2" id="KW-0436">Ligase</keyword>
<evidence type="ECO:0000313" key="6">
    <source>
        <dbReference type="EMBL" id="KAG7285375.1"/>
    </source>
</evidence>
<dbReference type="FunFam" id="3.30.300.30:FF:000007">
    <property type="entry name" value="4-coumarate--CoA ligase 2"/>
    <property type="match status" value="1"/>
</dbReference>
<sequence>MSVYNAEVDYDLAEIDLLSLIFDSPEVMATDDTILHAEAARPDNNLTKAQMRRLTRRVAHILRHVYGIGASGPGKDVVVCILSGQVLLPAVFYGTIAAGGVYSAASSALTATELLRQIRDGGAALLVASTDCCDVAYRAAEQAGLPRDRVLMIESTGEKRMLLSHQGVDLLAETVDELSWERIRDPRELSGRTICLVYSSGTTGHPKGVKITHKGMVSYALVVRYAFRDWQARQRAKDPSHSFEYRTLAHVPAAHIAGIQGFFVHPVVHGGTVYWMPKFDFAKFLELNASLRITTFFSVPPIYLAIAHSPLVKNQFATLHHALSGAAPMSAELTRRVEAKLGCPVMQVYGLSETTGAVTMQPWDEETDKAGISALQPNTRVRLLDDDERDVPDGSPGELVSQSDGVTTGYWKNPQATAEAFTKCGRWFKTGDVAVRRDKKFYLVDRKKELIKYKGLQVAPAEIEAHLLSHPDILDAAVIGVADPQSAENEVPRAYVVADASRISAADIKSWVKSSLASHKQLRGGVVFIKAIPKSATGKILRRQLRDLAVRENSFSVKL</sequence>
<dbReference type="InterPro" id="IPR020845">
    <property type="entry name" value="AMP-binding_CS"/>
</dbReference>
<organism evidence="6 7">
    <name type="scientific">Staphylotrichum longicolle</name>
    <dbReference type="NCBI Taxonomy" id="669026"/>
    <lineage>
        <taxon>Eukaryota</taxon>
        <taxon>Fungi</taxon>
        <taxon>Dikarya</taxon>
        <taxon>Ascomycota</taxon>
        <taxon>Pezizomycotina</taxon>
        <taxon>Sordariomycetes</taxon>
        <taxon>Sordariomycetidae</taxon>
        <taxon>Sordariales</taxon>
        <taxon>Chaetomiaceae</taxon>
        <taxon>Staphylotrichum</taxon>
    </lineage>
</organism>
<dbReference type="SUPFAM" id="SSF56801">
    <property type="entry name" value="Acetyl-CoA synthetase-like"/>
    <property type="match status" value="1"/>
</dbReference>
<evidence type="ECO:0000256" key="3">
    <source>
        <dbReference type="SAM" id="MobiDB-lite"/>
    </source>
</evidence>
<dbReference type="InterPro" id="IPR045851">
    <property type="entry name" value="AMP-bd_C_sf"/>
</dbReference>
<feature type="region of interest" description="Disordered" evidence="3">
    <location>
        <begin position="387"/>
        <end position="408"/>
    </location>
</feature>
<dbReference type="Proteomes" id="UP001197093">
    <property type="component" value="Unassembled WGS sequence"/>
</dbReference>
<dbReference type="InterPro" id="IPR025110">
    <property type="entry name" value="AMP-bd_C"/>
</dbReference>
<proteinExistence type="inferred from homology"/>
<dbReference type="GO" id="GO:0016405">
    <property type="term" value="F:CoA-ligase activity"/>
    <property type="evidence" value="ECO:0007669"/>
    <property type="project" value="TreeGrafter"/>
</dbReference>
<feature type="domain" description="AMP-dependent synthetase/ligase" evidence="4">
    <location>
        <begin position="37"/>
        <end position="411"/>
    </location>
</feature>
<dbReference type="PROSITE" id="PS00455">
    <property type="entry name" value="AMP_BINDING"/>
    <property type="match status" value="1"/>
</dbReference>
<dbReference type="Gene3D" id="3.40.50.12780">
    <property type="entry name" value="N-terminal domain of ligase-like"/>
    <property type="match status" value="1"/>
</dbReference>